<dbReference type="GeneID" id="92079488"/>
<accession>A0ABR1QA77</accession>
<evidence type="ECO:0000313" key="2">
    <source>
        <dbReference type="Proteomes" id="UP001391051"/>
    </source>
</evidence>
<gene>
    <name evidence="1" type="ORF">PG986_010204</name>
</gene>
<keyword evidence="2" id="KW-1185">Reference proteome</keyword>
<reference evidence="1 2" key="1">
    <citation type="submission" date="2023-01" db="EMBL/GenBank/DDBJ databases">
        <title>Analysis of 21 Apiospora genomes using comparative genomics revels a genus with tremendous synthesis potential of carbohydrate active enzymes and secondary metabolites.</title>
        <authorList>
            <person name="Sorensen T."/>
        </authorList>
    </citation>
    <scope>NUCLEOTIDE SEQUENCE [LARGE SCALE GENOMIC DNA]</scope>
    <source>
        <strain evidence="1 2">CBS 24483</strain>
    </source>
</reference>
<dbReference type="Proteomes" id="UP001391051">
    <property type="component" value="Unassembled WGS sequence"/>
</dbReference>
<organism evidence="1 2">
    <name type="scientific">Apiospora aurea</name>
    <dbReference type="NCBI Taxonomy" id="335848"/>
    <lineage>
        <taxon>Eukaryota</taxon>
        <taxon>Fungi</taxon>
        <taxon>Dikarya</taxon>
        <taxon>Ascomycota</taxon>
        <taxon>Pezizomycotina</taxon>
        <taxon>Sordariomycetes</taxon>
        <taxon>Xylariomycetidae</taxon>
        <taxon>Amphisphaeriales</taxon>
        <taxon>Apiosporaceae</taxon>
        <taxon>Apiospora</taxon>
    </lineage>
</organism>
<name>A0ABR1QA77_9PEZI</name>
<proteinExistence type="predicted"/>
<dbReference type="EMBL" id="JAQQWE010000006">
    <property type="protein sequence ID" value="KAK7949318.1"/>
    <property type="molecule type" value="Genomic_DNA"/>
</dbReference>
<comment type="caution">
    <text evidence="1">The sequence shown here is derived from an EMBL/GenBank/DDBJ whole genome shotgun (WGS) entry which is preliminary data.</text>
</comment>
<evidence type="ECO:0000313" key="1">
    <source>
        <dbReference type="EMBL" id="KAK7949318.1"/>
    </source>
</evidence>
<protein>
    <submittedName>
        <fullName evidence="1">Uncharacterized protein</fullName>
    </submittedName>
</protein>
<dbReference type="RefSeq" id="XP_066698824.1">
    <property type="nucleotide sequence ID" value="XM_066846426.1"/>
</dbReference>
<sequence length="209" mass="23760">MAWVVAYAEHHPELPEVDGILRRLGDEVHLLDTMGAHLIAAVRAGYGVTSPSHVALLQGSRYWGLRAAHVSAREEYLGLPDTELGNLNRVQAELERLLKRGEEDDSFRISLRELNRLYSALADLYEAIVNIAAMVIHTHADLWPYQHTYLTTKEFSHVQQYIRAEHSLCWGKVQRLQPKVRSFKGSLPVRELVDLVAMPSRDDSRIAFI</sequence>